<protein>
    <submittedName>
        <fullName evidence="1">Uncharacterized protein</fullName>
    </submittedName>
</protein>
<evidence type="ECO:0000313" key="1">
    <source>
        <dbReference type="EMBL" id="AWU95561.1"/>
    </source>
</evidence>
<dbReference type="Proteomes" id="UP000249605">
    <property type="component" value="Plasmid unnamed1"/>
</dbReference>
<keyword evidence="2" id="KW-1185">Reference proteome</keyword>
<dbReference type="OrthoDB" id="7282022at2"/>
<organism evidence="1 2">
    <name type="scientific">Azospirillum ramasamyi</name>
    <dbReference type="NCBI Taxonomy" id="682998"/>
    <lineage>
        <taxon>Bacteria</taxon>
        <taxon>Pseudomonadati</taxon>
        <taxon>Pseudomonadota</taxon>
        <taxon>Alphaproteobacteria</taxon>
        <taxon>Rhodospirillales</taxon>
        <taxon>Azospirillaceae</taxon>
        <taxon>Azospirillum</taxon>
    </lineage>
</organism>
<dbReference type="KEGG" id="azm:DM194_14740"/>
<accession>A0A2U9S9C3</accession>
<gene>
    <name evidence="1" type="ORF">DM194_14740</name>
</gene>
<dbReference type="EMBL" id="CP029830">
    <property type="protein sequence ID" value="AWU95561.1"/>
    <property type="molecule type" value="Genomic_DNA"/>
</dbReference>
<keyword evidence="1" id="KW-0614">Plasmid</keyword>
<dbReference type="RefSeq" id="WP_111068327.1">
    <property type="nucleotide sequence ID" value="NZ_CP029830.1"/>
</dbReference>
<sequence length="125" mass="13377">MFEGNGVGNVVGLALDNMATANANAAAARRANELGRRWEEYAHTLETRVRELEDALAVCRAEAEARAAQVFAFAEAHKGSPLLAESGNHYSDGSPKSMARMIFEAAFDKAALGLGITNPTARREN</sequence>
<evidence type="ECO:0000313" key="2">
    <source>
        <dbReference type="Proteomes" id="UP000249605"/>
    </source>
</evidence>
<proteinExistence type="predicted"/>
<reference evidence="1 2" key="1">
    <citation type="submission" date="2018-06" db="EMBL/GenBank/DDBJ databases">
        <title>Complete genome sequencing of Azospirillum sp. M2T2B2.</title>
        <authorList>
            <person name="Heo J."/>
            <person name="Kim S.-J."/>
            <person name="Kwon S.-W."/>
            <person name="Anandham R."/>
        </authorList>
    </citation>
    <scope>NUCLEOTIDE SEQUENCE [LARGE SCALE GENOMIC DNA]</scope>
    <source>
        <strain evidence="1 2">M2T2B2</strain>
        <plasmid evidence="1 2">unnamed1</plasmid>
    </source>
</reference>
<geneLocation type="plasmid" evidence="1 2">
    <name>unnamed1</name>
</geneLocation>
<name>A0A2U9S9C3_9PROT</name>
<dbReference type="AlphaFoldDB" id="A0A2U9S9C3"/>